<dbReference type="PANTHER" id="PTHR43792">
    <property type="entry name" value="GNAT FAMILY, PUTATIVE (AFU_ORTHOLOGUE AFUA_3G00765)-RELATED-RELATED"/>
    <property type="match status" value="1"/>
</dbReference>
<dbReference type="STRING" id="1915309.AXG55_14270"/>
<reference evidence="2 3" key="1">
    <citation type="submission" date="2016-10" db="EMBL/GenBank/DDBJ databases">
        <title>Silvanigrella aquatica sp. nov., isolated from a freshwater lake located in the Black Forest, Germany, description of Silvanigrellaceae fam. nov., Silvanigrellales ord. nov., reclassification of the order Bdellovibrionales in the class Oligoflexia, reclassification of the families Bacteriovoracaceae and Halobacteriovoraceae in the new order Bacteriovoracales ord. nov., and reclassification of the family Pseudobacteriovoracaceae in the order Oligoflexiales.</title>
        <authorList>
            <person name="Hahn M.W."/>
            <person name="Schmidt J."/>
            <person name="Koll U."/>
            <person name="Rohde M."/>
            <person name="Verbag S."/>
            <person name="Pitt A."/>
            <person name="Nakai R."/>
            <person name="Naganuma T."/>
            <person name="Lang E."/>
        </authorList>
    </citation>
    <scope>NUCLEOTIDE SEQUENCE [LARGE SCALE GENOMIC DNA]</scope>
    <source>
        <strain evidence="2 3">MWH-Nonnen-W8red</strain>
    </source>
</reference>
<dbReference type="Gene3D" id="3.40.630.30">
    <property type="match status" value="1"/>
</dbReference>
<dbReference type="GO" id="GO:0008999">
    <property type="term" value="F:protein-N-terminal-alanine acetyltransferase activity"/>
    <property type="evidence" value="ECO:0007669"/>
    <property type="project" value="TreeGrafter"/>
</dbReference>
<dbReference type="PROSITE" id="PS51186">
    <property type="entry name" value="GNAT"/>
    <property type="match status" value="1"/>
</dbReference>
<dbReference type="InterPro" id="IPR051531">
    <property type="entry name" value="N-acetyltransferase"/>
</dbReference>
<evidence type="ECO:0000313" key="3">
    <source>
        <dbReference type="Proteomes" id="UP000184731"/>
    </source>
</evidence>
<proteinExistence type="predicted"/>
<dbReference type="AlphaFoldDB" id="A0A1L4D453"/>
<dbReference type="RefSeq" id="WP_148698756.1">
    <property type="nucleotide sequence ID" value="NZ_CP017834.1"/>
</dbReference>
<keyword evidence="3" id="KW-1185">Reference proteome</keyword>
<dbReference type="EMBL" id="CP017834">
    <property type="protein sequence ID" value="APJ04993.1"/>
    <property type="molecule type" value="Genomic_DNA"/>
</dbReference>
<protein>
    <recommendedName>
        <fullName evidence="1">N-acetyltransferase domain-containing protein</fullName>
    </recommendedName>
</protein>
<name>A0A1L4D453_9BACT</name>
<dbReference type="PANTHER" id="PTHR43792:SF9">
    <property type="entry name" value="RIBOSOMAL-PROTEIN-ALANINE ACETYLTRANSFERASE"/>
    <property type="match status" value="1"/>
</dbReference>
<evidence type="ECO:0000259" key="1">
    <source>
        <dbReference type="PROSITE" id="PS51186"/>
    </source>
</evidence>
<dbReference type="Pfam" id="PF13302">
    <property type="entry name" value="Acetyltransf_3"/>
    <property type="match status" value="1"/>
</dbReference>
<gene>
    <name evidence="2" type="ORF">AXG55_14270</name>
</gene>
<accession>A0A1L4D453</accession>
<sequence>MNLHSKRISLRPIENDDAQDIFEYGSNINVSRYMIWNSHKSIQDSYDYIKSIQKMYKVAPISNFGITVLHNGKEKLIGTVGLFKRLKAFQKTYELGYVLNELWWGKGYAYEACNLIINYGFKNFDIHRIEAHCVVENKGSMKVMEKLGMQREGIIRQNYIKNEIIYDLYLYSLLKSEWNVFR</sequence>
<dbReference type="KEGG" id="saqi:AXG55_14270"/>
<dbReference type="SUPFAM" id="SSF55729">
    <property type="entry name" value="Acyl-CoA N-acyltransferases (Nat)"/>
    <property type="match status" value="1"/>
</dbReference>
<dbReference type="InterPro" id="IPR000182">
    <property type="entry name" value="GNAT_dom"/>
</dbReference>
<dbReference type="GO" id="GO:0005737">
    <property type="term" value="C:cytoplasm"/>
    <property type="evidence" value="ECO:0007669"/>
    <property type="project" value="TreeGrafter"/>
</dbReference>
<dbReference type="OrthoDB" id="5292292at2"/>
<dbReference type="InterPro" id="IPR016181">
    <property type="entry name" value="Acyl_CoA_acyltransferase"/>
</dbReference>
<feature type="domain" description="N-acetyltransferase" evidence="1">
    <location>
        <begin position="8"/>
        <end position="171"/>
    </location>
</feature>
<evidence type="ECO:0000313" key="2">
    <source>
        <dbReference type="EMBL" id="APJ04993.1"/>
    </source>
</evidence>
<organism evidence="2 3">
    <name type="scientific">Silvanigrella aquatica</name>
    <dbReference type="NCBI Taxonomy" id="1915309"/>
    <lineage>
        <taxon>Bacteria</taxon>
        <taxon>Pseudomonadati</taxon>
        <taxon>Bdellovibrionota</taxon>
        <taxon>Oligoflexia</taxon>
        <taxon>Silvanigrellales</taxon>
        <taxon>Silvanigrellaceae</taxon>
        <taxon>Silvanigrella</taxon>
    </lineage>
</organism>
<dbReference type="Proteomes" id="UP000184731">
    <property type="component" value="Chromosome"/>
</dbReference>